<evidence type="ECO:0000256" key="2">
    <source>
        <dbReference type="ARBA" id="ARBA00022692"/>
    </source>
</evidence>
<dbReference type="GO" id="GO:0015499">
    <property type="term" value="F:formate transmembrane transporter activity"/>
    <property type="evidence" value="ECO:0007669"/>
    <property type="project" value="TreeGrafter"/>
</dbReference>
<dbReference type="PANTHER" id="PTHR30520">
    <property type="entry name" value="FORMATE TRANSPORTER-RELATED"/>
    <property type="match status" value="1"/>
</dbReference>
<accession>A0A0P0YZN0</accession>
<dbReference type="InterPro" id="IPR023271">
    <property type="entry name" value="Aquaporin-like"/>
</dbReference>
<dbReference type="EMBL" id="LC066374">
    <property type="protein sequence ID" value="BAT27037.1"/>
    <property type="molecule type" value="Genomic_DNA"/>
</dbReference>
<evidence type="ECO:0000256" key="1">
    <source>
        <dbReference type="ARBA" id="ARBA00004141"/>
    </source>
</evidence>
<feature type="compositionally biased region" description="Basic and acidic residues" evidence="5">
    <location>
        <begin position="1"/>
        <end position="25"/>
    </location>
</feature>
<evidence type="ECO:0000256" key="6">
    <source>
        <dbReference type="SAM" id="Phobius"/>
    </source>
</evidence>
<feature type="transmembrane region" description="Helical" evidence="6">
    <location>
        <begin position="141"/>
        <end position="168"/>
    </location>
</feature>
<proteinExistence type="predicted"/>
<feature type="transmembrane region" description="Helical" evidence="6">
    <location>
        <begin position="221"/>
        <end position="240"/>
    </location>
</feature>
<keyword evidence="2 6" id="KW-0812">Transmembrane</keyword>
<feature type="transmembrane region" description="Helical" evidence="6">
    <location>
        <begin position="100"/>
        <end position="120"/>
    </location>
</feature>
<keyword evidence="4 6" id="KW-0472">Membrane</keyword>
<organism evidence="7">
    <name type="scientific">Aurantimonas coralicida</name>
    <dbReference type="NCBI Taxonomy" id="182270"/>
    <lineage>
        <taxon>Bacteria</taxon>
        <taxon>Pseudomonadati</taxon>
        <taxon>Pseudomonadota</taxon>
        <taxon>Alphaproteobacteria</taxon>
        <taxon>Hyphomicrobiales</taxon>
        <taxon>Aurantimonadaceae</taxon>
        <taxon>Aurantimonas</taxon>
    </lineage>
</organism>
<feature type="region of interest" description="Disordered" evidence="5">
    <location>
        <begin position="1"/>
        <end position="34"/>
    </location>
</feature>
<dbReference type="RefSeq" id="WP_244495417.1">
    <property type="nucleotide sequence ID" value="NZ_BBWN01000016.1"/>
</dbReference>
<evidence type="ECO:0000256" key="5">
    <source>
        <dbReference type="SAM" id="MobiDB-lite"/>
    </source>
</evidence>
<dbReference type="Pfam" id="PF01226">
    <property type="entry name" value="Form_Nir_trans"/>
    <property type="match status" value="1"/>
</dbReference>
<sequence>MAHEEDDPKARRHEEEEEAMRRADPEDSLDNAPSEGETLSDFFAFEEIFARVLSTADDELDANNRYLFWSGIGAGGALGLTFLARVVFTDAAGEATPGLLGNLLYPVGFLIIVLGRYQLFTENTLTPVVLVLTKLASLRNLLRLWAVVLVANMIGAVGAAGLLAYFDVMTPERLERALEMGHEAYETGWFSLFSKGVIAGWIVAAMVWLVHGGRDTVSKILFVWLLMYFVGVGGFFHVITSSVEVFFLSFRLEEVAFLPLFPMFVLPVLLGNTIGGVTFVAVLNYSQFAAHEDSALFERYGERLSWREWMLGAKGRPPGERPKVS</sequence>
<dbReference type="Gene3D" id="1.20.1080.10">
    <property type="entry name" value="Glycerol uptake facilitator protein"/>
    <property type="match status" value="1"/>
</dbReference>
<protein>
    <submittedName>
        <fullName evidence="7">Putative transporter</fullName>
    </submittedName>
</protein>
<comment type="subcellular location">
    <subcellularLocation>
        <location evidence="1">Membrane</location>
        <topology evidence="1">Multi-pass membrane protein</topology>
    </subcellularLocation>
</comment>
<dbReference type="AlphaFoldDB" id="A0A0P0YZN0"/>
<evidence type="ECO:0000256" key="3">
    <source>
        <dbReference type="ARBA" id="ARBA00022989"/>
    </source>
</evidence>
<dbReference type="GO" id="GO:0005886">
    <property type="term" value="C:plasma membrane"/>
    <property type="evidence" value="ECO:0007669"/>
    <property type="project" value="TreeGrafter"/>
</dbReference>
<feature type="transmembrane region" description="Helical" evidence="6">
    <location>
        <begin position="260"/>
        <end position="283"/>
    </location>
</feature>
<feature type="transmembrane region" description="Helical" evidence="6">
    <location>
        <begin position="66"/>
        <end position="88"/>
    </location>
</feature>
<keyword evidence="3 6" id="KW-1133">Transmembrane helix</keyword>
<feature type="transmembrane region" description="Helical" evidence="6">
    <location>
        <begin position="188"/>
        <end position="209"/>
    </location>
</feature>
<reference evidence="7" key="1">
    <citation type="journal article" date="2015" name="Proc. Natl. Acad. Sci. U.S.A.">
        <title>Bacterial clade with the ribosomal RNA operon on a small plasmid rather than the chromosome.</title>
        <authorList>
            <person name="Anda M."/>
            <person name="Ohtsubo Y."/>
            <person name="Okubo T."/>
            <person name="Sugawara M."/>
            <person name="Nagata Y."/>
            <person name="Tsuda M."/>
            <person name="Minamisawa K."/>
            <person name="Mitsui H."/>
        </authorList>
    </citation>
    <scope>NUCLEOTIDE SEQUENCE</scope>
    <source>
        <strain evidence="7">DSM 14790</strain>
    </source>
</reference>
<dbReference type="PANTHER" id="PTHR30520:SF2">
    <property type="entry name" value="INNER MEMBRANE PROTEIN YFDC"/>
    <property type="match status" value="1"/>
</dbReference>
<evidence type="ECO:0000313" key="7">
    <source>
        <dbReference type="EMBL" id="BAT27037.1"/>
    </source>
</evidence>
<dbReference type="InterPro" id="IPR000292">
    <property type="entry name" value="For/NO2_transpt"/>
</dbReference>
<name>A0A0P0YZN0_9HYPH</name>
<evidence type="ECO:0000256" key="4">
    <source>
        <dbReference type="ARBA" id="ARBA00023136"/>
    </source>
</evidence>